<sequence>MSDGTIVRLLGVNTPERGMPYYDEATELLADLVLGQVPVLIADSLSPDTGDNDRLLRHIENEDGLLVNYQLIKQGMAIWYPYEDGTDKDQSYEQGEEIAARDEVGLWAPSPHQVIIRYIDYDPDSGQGNETVEIENVGGTAIQLEGWYLQDEASRTHYNFPNVTLDSGSVIRIHSGEGTDSDTDLFWGWYQGIWNNNGGDLALLQDEEGLMVDYYCYDYPSRLDGHCV</sequence>
<dbReference type="GO" id="GO:1990599">
    <property type="term" value="F:3' overhang single-stranded DNA endodeoxyribonuclease activity"/>
    <property type="evidence" value="ECO:0007669"/>
    <property type="project" value="UniProtKB-EC"/>
</dbReference>
<dbReference type="InterPro" id="IPR035437">
    <property type="entry name" value="SNase_OB-fold_sf"/>
</dbReference>
<name>A0A075GMR1_9EURY</name>
<dbReference type="PROSITE" id="PS51841">
    <property type="entry name" value="LTD"/>
    <property type="match status" value="1"/>
</dbReference>
<dbReference type="SUPFAM" id="SSF50199">
    <property type="entry name" value="Staphylococcal nuclease"/>
    <property type="match status" value="1"/>
</dbReference>
<feature type="domain" description="TNase-like" evidence="1">
    <location>
        <begin position="1"/>
        <end position="109"/>
    </location>
</feature>
<gene>
    <name evidence="3" type="primary">nuc</name>
</gene>
<evidence type="ECO:0000259" key="1">
    <source>
        <dbReference type="PROSITE" id="PS50830"/>
    </source>
</evidence>
<evidence type="ECO:0000259" key="2">
    <source>
        <dbReference type="PROSITE" id="PS51841"/>
    </source>
</evidence>
<dbReference type="InterPro" id="IPR016071">
    <property type="entry name" value="Staphylococal_nuclease_OB-fold"/>
</dbReference>
<dbReference type="Pfam" id="PF00565">
    <property type="entry name" value="SNase"/>
    <property type="match status" value="1"/>
</dbReference>
<feature type="domain" description="LTD" evidence="2">
    <location>
        <begin position="100"/>
        <end position="221"/>
    </location>
</feature>
<protein>
    <submittedName>
        <fullName evidence="3">Nuclease (SNase domain protein) (Nuc)</fullName>
        <ecNumber evidence="3">3.1.31.1</ecNumber>
    </submittedName>
</protein>
<dbReference type="Gene3D" id="2.40.50.90">
    <property type="match status" value="1"/>
</dbReference>
<dbReference type="EC" id="3.1.31.1" evidence="3"/>
<dbReference type="SUPFAM" id="SSF74853">
    <property type="entry name" value="Lamin A/C globular tail domain"/>
    <property type="match status" value="1"/>
</dbReference>
<dbReference type="InterPro" id="IPR001322">
    <property type="entry name" value="Lamin_tail_dom"/>
</dbReference>
<reference evidence="3" key="1">
    <citation type="journal article" date="2014" name="Genome Biol. Evol.">
        <title>Pangenome evidence for extensive interdomain horizontal transfer affecting lineage core and shell genes in uncultured planktonic thaumarchaeota and euryarchaeota.</title>
        <authorList>
            <person name="Deschamps P."/>
            <person name="Zivanovic Y."/>
            <person name="Moreira D."/>
            <person name="Rodriguez-Valera F."/>
            <person name="Lopez-Garcia P."/>
        </authorList>
    </citation>
    <scope>NUCLEOTIDE SEQUENCE</scope>
</reference>
<evidence type="ECO:0000313" key="3">
    <source>
        <dbReference type="EMBL" id="AIF05321.1"/>
    </source>
</evidence>
<dbReference type="Gene3D" id="2.60.40.1260">
    <property type="entry name" value="Lamin Tail domain"/>
    <property type="match status" value="1"/>
</dbReference>
<keyword evidence="3" id="KW-0378">Hydrolase</keyword>
<dbReference type="EMBL" id="KF900736">
    <property type="protein sequence ID" value="AIF05321.1"/>
    <property type="molecule type" value="Genomic_DNA"/>
</dbReference>
<organism evidence="3">
    <name type="scientific">uncultured marine group II/III euryarchaeote KM3_181_H05</name>
    <dbReference type="NCBI Taxonomy" id="1457945"/>
    <lineage>
        <taxon>Archaea</taxon>
        <taxon>Methanobacteriati</taxon>
        <taxon>Methanobacteriota</taxon>
        <taxon>environmental samples</taxon>
    </lineage>
</organism>
<dbReference type="AlphaFoldDB" id="A0A075GMR1"/>
<proteinExistence type="predicted"/>
<dbReference type="Pfam" id="PF00932">
    <property type="entry name" value="LTD"/>
    <property type="match status" value="1"/>
</dbReference>
<accession>A0A075GMR1</accession>
<dbReference type="InterPro" id="IPR036415">
    <property type="entry name" value="Lamin_tail_dom_sf"/>
</dbReference>
<dbReference type="PROSITE" id="PS50830">
    <property type="entry name" value="TNASE_3"/>
    <property type="match status" value="1"/>
</dbReference>